<dbReference type="Proteomes" id="UP000266376">
    <property type="component" value="Unassembled WGS sequence"/>
</dbReference>
<dbReference type="InterPro" id="IPR016621">
    <property type="entry name" value="UCP014543"/>
</dbReference>
<evidence type="ECO:0000313" key="3">
    <source>
        <dbReference type="Proteomes" id="UP000266376"/>
    </source>
</evidence>
<dbReference type="EMBL" id="QSAJ01000003">
    <property type="protein sequence ID" value="RGW55519.1"/>
    <property type="molecule type" value="Genomic_DNA"/>
</dbReference>
<dbReference type="EMBL" id="QRVU01000090">
    <property type="protein sequence ID" value="RGS67951.1"/>
    <property type="molecule type" value="Genomic_DNA"/>
</dbReference>
<sequence>MEDRRIKVRATVLCYNLKGTAKGRKIGLIFGFLGYRVRHVEKEEYSLPVGEVAEGRTTESINEEAGVKTKEIEAVFQDEMLLMCPENERMLDQVLQRMRKEKVQVPLKAVLTESNKNWTSVALHDEIMREHEKMTGGK</sequence>
<dbReference type="Proteomes" id="UP000285981">
    <property type="component" value="Unassembled WGS sequence"/>
</dbReference>
<name>A0A395XSD2_9FIRM</name>
<accession>A0A395XSD2</accession>
<reference evidence="3 4" key="1">
    <citation type="submission" date="2018-08" db="EMBL/GenBank/DDBJ databases">
        <title>A genome reference for cultivated species of the human gut microbiota.</title>
        <authorList>
            <person name="Zou Y."/>
            <person name="Xue W."/>
            <person name="Luo G."/>
        </authorList>
    </citation>
    <scope>NUCLEOTIDE SEQUENCE [LARGE SCALE GENOMIC DNA]</scope>
    <source>
        <strain evidence="2 3">AF12-11</strain>
        <strain evidence="1 4">AF21-25</strain>
    </source>
</reference>
<gene>
    <name evidence="2" type="ORF">DWV67_01875</name>
    <name evidence="1" type="ORF">DWX78_13490</name>
</gene>
<evidence type="ECO:0000313" key="2">
    <source>
        <dbReference type="EMBL" id="RGW55519.1"/>
    </source>
</evidence>
<proteinExistence type="predicted"/>
<evidence type="ECO:0000313" key="4">
    <source>
        <dbReference type="Proteomes" id="UP000285981"/>
    </source>
</evidence>
<evidence type="ECO:0000313" key="1">
    <source>
        <dbReference type="EMBL" id="RGS67951.1"/>
    </source>
</evidence>
<protein>
    <submittedName>
        <fullName evidence="2">DUF3783 domain-containing protein</fullName>
    </submittedName>
</protein>
<dbReference type="AlphaFoldDB" id="A0A395XSD2"/>
<comment type="caution">
    <text evidence="2">The sequence shown here is derived from an EMBL/GenBank/DDBJ whole genome shotgun (WGS) entry which is preliminary data.</text>
</comment>
<organism evidence="2 3">
    <name type="scientific">Dorea formicigenerans</name>
    <dbReference type="NCBI Taxonomy" id="39486"/>
    <lineage>
        <taxon>Bacteria</taxon>
        <taxon>Bacillati</taxon>
        <taxon>Bacillota</taxon>
        <taxon>Clostridia</taxon>
        <taxon>Lachnospirales</taxon>
        <taxon>Lachnospiraceae</taxon>
        <taxon>Dorea</taxon>
    </lineage>
</organism>
<dbReference type="Pfam" id="PF12646">
    <property type="entry name" value="DUF3783"/>
    <property type="match status" value="1"/>
</dbReference>